<dbReference type="AlphaFoldDB" id="A0A7R9QKX1"/>
<protein>
    <submittedName>
        <fullName evidence="4">Uncharacterized protein</fullName>
    </submittedName>
</protein>
<dbReference type="SMART" id="SM00192">
    <property type="entry name" value="LDLa"/>
    <property type="match status" value="1"/>
</dbReference>
<evidence type="ECO:0000313" key="5">
    <source>
        <dbReference type="Proteomes" id="UP000728032"/>
    </source>
</evidence>
<dbReference type="Proteomes" id="UP000728032">
    <property type="component" value="Unassembled WGS sequence"/>
</dbReference>
<dbReference type="CDD" id="cd00112">
    <property type="entry name" value="LDLa"/>
    <property type="match status" value="1"/>
</dbReference>
<dbReference type="InterPro" id="IPR036055">
    <property type="entry name" value="LDL_receptor-like_sf"/>
</dbReference>
<evidence type="ECO:0000256" key="2">
    <source>
        <dbReference type="PROSITE-ProRule" id="PRU00124"/>
    </source>
</evidence>
<keyword evidence="3" id="KW-0472">Membrane</keyword>
<keyword evidence="3" id="KW-0812">Transmembrane</keyword>
<accession>A0A7R9QKX1</accession>
<gene>
    <name evidence="4" type="ORF">ONB1V03_LOCUS6853</name>
</gene>
<organism evidence="4">
    <name type="scientific">Oppiella nova</name>
    <dbReference type="NCBI Taxonomy" id="334625"/>
    <lineage>
        <taxon>Eukaryota</taxon>
        <taxon>Metazoa</taxon>
        <taxon>Ecdysozoa</taxon>
        <taxon>Arthropoda</taxon>
        <taxon>Chelicerata</taxon>
        <taxon>Arachnida</taxon>
        <taxon>Acari</taxon>
        <taxon>Acariformes</taxon>
        <taxon>Sarcoptiformes</taxon>
        <taxon>Oribatida</taxon>
        <taxon>Brachypylina</taxon>
        <taxon>Oppioidea</taxon>
        <taxon>Oppiidae</taxon>
        <taxon>Oppiella</taxon>
    </lineage>
</organism>
<dbReference type="SUPFAM" id="SSF57424">
    <property type="entry name" value="LDL receptor-like module"/>
    <property type="match status" value="1"/>
</dbReference>
<keyword evidence="1 2" id="KW-1015">Disulfide bond</keyword>
<dbReference type="InterPro" id="IPR002172">
    <property type="entry name" value="LDrepeatLR_classA_rpt"/>
</dbReference>
<dbReference type="EMBL" id="CAJPVJ010003246">
    <property type="protein sequence ID" value="CAG2167346.1"/>
    <property type="molecule type" value="Genomic_DNA"/>
</dbReference>
<dbReference type="Gene3D" id="2.40.128.620">
    <property type="match status" value="1"/>
</dbReference>
<evidence type="ECO:0000313" key="4">
    <source>
        <dbReference type="EMBL" id="CAD7648624.1"/>
    </source>
</evidence>
<sequence>MSTSSKNGLIVAMDDIHIGSHDNETCSDYVLIQGSNSTATKWCRNKTDISGIEFPGQSHVDIGFHAANSTPSFGYCFSNNNTKCSSPDGKQCISNAYQCDGHRNCPEGDDENGCPLTPTTTITPTHHTTSSATPSTIPYTTHQTTYPTYVPPYPIPTPKPPGPSGGLIALLVMVSLIVVLISVFVILKGLKKRRDHSGYSNNVVK</sequence>
<dbReference type="PROSITE" id="PS50068">
    <property type="entry name" value="LDLRA_2"/>
    <property type="match status" value="1"/>
</dbReference>
<dbReference type="InterPro" id="IPR023415">
    <property type="entry name" value="LDLR_class-A_CS"/>
</dbReference>
<dbReference type="EMBL" id="OC918071">
    <property type="protein sequence ID" value="CAD7648624.1"/>
    <property type="molecule type" value="Genomic_DNA"/>
</dbReference>
<dbReference type="OrthoDB" id="5979691at2759"/>
<name>A0A7R9QKX1_9ACAR</name>
<comment type="caution">
    <text evidence="2">Lacks conserved residue(s) required for the propagation of feature annotation.</text>
</comment>
<keyword evidence="5" id="KW-1185">Reference proteome</keyword>
<dbReference type="PROSITE" id="PS01209">
    <property type="entry name" value="LDLRA_1"/>
    <property type="match status" value="1"/>
</dbReference>
<feature type="transmembrane region" description="Helical" evidence="3">
    <location>
        <begin position="166"/>
        <end position="187"/>
    </location>
</feature>
<proteinExistence type="predicted"/>
<reference evidence="4" key="1">
    <citation type="submission" date="2020-11" db="EMBL/GenBank/DDBJ databases">
        <authorList>
            <person name="Tran Van P."/>
        </authorList>
    </citation>
    <scope>NUCLEOTIDE SEQUENCE</scope>
</reference>
<evidence type="ECO:0000256" key="3">
    <source>
        <dbReference type="SAM" id="Phobius"/>
    </source>
</evidence>
<feature type="disulfide bond" evidence="2">
    <location>
        <begin position="99"/>
        <end position="114"/>
    </location>
</feature>
<evidence type="ECO:0000256" key="1">
    <source>
        <dbReference type="ARBA" id="ARBA00023157"/>
    </source>
</evidence>
<keyword evidence="3" id="KW-1133">Transmembrane helix</keyword>